<evidence type="ECO:0000256" key="1">
    <source>
        <dbReference type="SAM" id="Phobius"/>
    </source>
</evidence>
<reference evidence="2" key="1">
    <citation type="journal article" date="2014" name="Int. J. Syst. Evol. Microbiol.">
        <title>Complete genome sequence of Corynebacterium casei LMG S-19264T (=DSM 44701T), isolated from a smear-ripened cheese.</title>
        <authorList>
            <consortium name="US DOE Joint Genome Institute (JGI-PGF)"/>
            <person name="Walter F."/>
            <person name="Albersmeier A."/>
            <person name="Kalinowski J."/>
            <person name="Ruckert C."/>
        </authorList>
    </citation>
    <scope>NUCLEOTIDE SEQUENCE</scope>
    <source>
        <strain evidence="2">CCM 8606</strain>
    </source>
</reference>
<keyword evidence="1" id="KW-1133">Transmembrane helix</keyword>
<feature type="transmembrane region" description="Helical" evidence="1">
    <location>
        <begin position="7"/>
        <end position="29"/>
    </location>
</feature>
<accession>A0A8J3EZJ1</accession>
<gene>
    <name evidence="2" type="ORF">GCM10007377_11200</name>
</gene>
<comment type="caution">
    <text evidence="2">The sequence shown here is derived from an EMBL/GenBank/DDBJ whole genome shotgun (WGS) entry which is preliminary data.</text>
</comment>
<organism evidence="2 3">
    <name type="scientific">Galliscardovia ingluviei</name>
    <dbReference type="NCBI Taxonomy" id="1769422"/>
    <lineage>
        <taxon>Bacteria</taxon>
        <taxon>Bacillati</taxon>
        <taxon>Actinomycetota</taxon>
        <taxon>Actinomycetes</taxon>
        <taxon>Bifidobacteriales</taxon>
        <taxon>Bifidobacteriaceae</taxon>
        <taxon>Galliscardovia</taxon>
    </lineage>
</organism>
<keyword evidence="1" id="KW-0812">Transmembrane</keyword>
<keyword evidence="1" id="KW-0472">Membrane</keyword>
<dbReference type="RefSeq" id="WP_188355261.1">
    <property type="nucleotide sequence ID" value="NZ_BMDH01000002.1"/>
</dbReference>
<proteinExistence type="predicted"/>
<sequence length="204" mass="22864">MELDIEILNLIIQATISLFTLGTLISALWSNAQNKKQFDIELQRVKDQELRSQAEQIAVWFEEDAAFDGIKHADQYSIPRGFIVSNNSGLPIYNVIISEVGLVGAGPPIYGEMRGNFKGEYYSRRTLFATLPPGLWGQVIGTDGGGMHVRTSLEITFTDARGNNWIRRGNGQLDRVLQDTLVLYNIPLPAEYAEPIRPKQFHGK</sequence>
<dbReference type="AlphaFoldDB" id="A0A8J3EZJ1"/>
<dbReference type="EMBL" id="BMDH01000002">
    <property type="protein sequence ID" value="GGI14491.1"/>
    <property type="molecule type" value="Genomic_DNA"/>
</dbReference>
<evidence type="ECO:0000313" key="2">
    <source>
        <dbReference type="EMBL" id="GGI14491.1"/>
    </source>
</evidence>
<reference evidence="2" key="2">
    <citation type="submission" date="2020-09" db="EMBL/GenBank/DDBJ databases">
        <authorList>
            <person name="Sun Q."/>
            <person name="Sedlacek I."/>
        </authorList>
    </citation>
    <scope>NUCLEOTIDE SEQUENCE</scope>
    <source>
        <strain evidence="2">CCM 8606</strain>
    </source>
</reference>
<protein>
    <submittedName>
        <fullName evidence="2">Uncharacterized protein</fullName>
    </submittedName>
</protein>
<name>A0A8J3EZJ1_9BIFI</name>
<evidence type="ECO:0000313" key="3">
    <source>
        <dbReference type="Proteomes" id="UP000619536"/>
    </source>
</evidence>
<dbReference type="Proteomes" id="UP000619536">
    <property type="component" value="Unassembled WGS sequence"/>
</dbReference>
<keyword evidence="3" id="KW-1185">Reference proteome</keyword>